<dbReference type="EMBL" id="UXUI01007302">
    <property type="protein sequence ID" value="VDD86853.1"/>
    <property type="molecule type" value="Genomic_DNA"/>
</dbReference>
<comment type="similarity">
    <text evidence="1">Belongs to the HSBP1 family.</text>
</comment>
<dbReference type="GO" id="GO:0003714">
    <property type="term" value="F:transcription corepressor activity"/>
    <property type="evidence" value="ECO:0007669"/>
    <property type="project" value="InterPro"/>
</dbReference>
<dbReference type="Gene3D" id="1.20.5.430">
    <property type="match status" value="1"/>
</dbReference>
<dbReference type="PANTHER" id="PTHR19424:SF0">
    <property type="entry name" value="HEAT SHOCK FACTOR BINDING PROTEIN 1"/>
    <property type="match status" value="1"/>
</dbReference>
<sequence>MEKAPEAVAVKPEETIKAETNGNASQDLSAVIQTVLQTTQDRFQMLSDQILHRIDEMSKRLDDLEKNIVDLMNQAGVETEP</sequence>
<dbReference type="OrthoDB" id="4159489at2759"/>
<dbReference type="Proteomes" id="UP000274131">
    <property type="component" value="Unassembled WGS sequence"/>
</dbReference>
<evidence type="ECO:0000313" key="3">
    <source>
        <dbReference type="EMBL" id="VDD86853.1"/>
    </source>
</evidence>
<dbReference type="AlphaFoldDB" id="A0A0N4UXM0"/>
<dbReference type="InterPro" id="IPR009643">
    <property type="entry name" value="HS1-bd"/>
</dbReference>
<dbReference type="PANTHER" id="PTHR19424">
    <property type="entry name" value="HEAT SHOCK FACTOR BINDING PROTEIN 1"/>
    <property type="match status" value="1"/>
</dbReference>
<organism evidence="5">
    <name type="scientific">Enterobius vermicularis</name>
    <name type="common">Human pinworm</name>
    <dbReference type="NCBI Taxonomy" id="51028"/>
    <lineage>
        <taxon>Eukaryota</taxon>
        <taxon>Metazoa</taxon>
        <taxon>Ecdysozoa</taxon>
        <taxon>Nematoda</taxon>
        <taxon>Chromadorea</taxon>
        <taxon>Rhabditida</taxon>
        <taxon>Spirurina</taxon>
        <taxon>Oxyuridomorpha</taxon>
        <taxon>Oxyuroidea</taxon>
        <taxon>Oxyuridae</taxon>
        <taxon>Enterobius</taxon>
    </lineage>
</organism>
<dbReference type="STRING" id="51028.A0A0N4UXM0"/>
<reference evidence="3 4" key="2">
    <citation type="submission" date="2018-10" db="EMBL/GenBank/DDBJ databases">
        <authorList>
            <consortium name="Pathogen Informatics"/>
        </authorList>
    </citation>
    <scope>NUCLEOTIDE SEQUENCE [LARGE SCALE GENOMIC DNA]</scope>
</reference>
<evidence type="ECO:0000256" key="2">
    <source>
        <dbReference type="SAM" id="Coils"/>
    </source>
</evidence>
<keyword evidence="4" id="KW-1185">Reference proteome</keyword>
<keyword evidence="2" id="KW-0175">Coiled coil</keyword>
<protein>
    <submittedName>
        <fullName evidence="5">Heat shock factor-binding protein 1</fullName>
    </submittedName>
</protein>
<reference evidence="5" key="1">
    <citation type="submission" date="2017-02" db="UniProtKB">
        <authorList>
            <consortium name="WormBaseParasite"/>
        </authorList>
    </citation>
    <scope>IDENTIFICATION</scope>
</reference>
<dbReference type="Pfam" id="PF06825">
    <property type="entry name" value="HSBP1"/>
    <property type="match status" value="1"/>
</dbReference>
<dbReference type="WBParaSite" id="EVEC_0000228801-mRNA-1">
    <property type="protein sequence ID" value="EVEC_0000228801-mRNA-1"/>
    <property type="gene ID" value="EVEC_0000228801"/>
</dbReference>
<dbReference type="FunFam" id="1.20.5.430:FF:000003">
    <property type="entry name" value="Heat shock factor binding protein"/>
    <property type="match status" value="1"/>
</dbReference>
<dbReference type="GO" id="GO:0070370">
    <property type="term" value="P:cellular heat acclimation"/>
    <property type="evidence" value="ECO:0007669"/>
    <property type="project" value="TreeGrafter"/>
</dbReference>
<dbReference type="GO" id="GO:0005634">
    <property type="term" value="C:nucleus"/>
    <property type="evidence" value="ECO:0007669"/>
    <property type="project" value="TreeGrafter"/>
</dbReference>
<accession>A0A0N4UXM0</accession>
<evidence type="ECO:0000313" key="5">
    <source>
        <dbReference type="WBParaSite" id="EVEC_0000228801-mRNA-1"/>
    </source>
</evidence>
<evidence type="ECO:0000313" key="4">
    <source>
        <dbReference type="Proteomes" id="UP000274131"/>
    </source>
</evidence>
<name>A0A0N4UXM0_ENTVE</name>
<dbReference type="GO" id="GO:0005829">
    <property type="term" value="C:cytosol"/>
    <property type="evidence" value="ECO:0007669"/>
    <property type="project" value="TreeGrafter"/>
</dbReference>
<feature type="coiled-coil region" evidence="2">
    <location>
        <begin position="47"/>
        <end position="74"/>
    </location>
</feature>
<evidence type="ECO:0000256" key="1">
    <source>
        <dbReference type="ARBA" id="ARBA00006349"/>
    </source>
</evidence>
<gene>
    <name evidence="3" type="ORF">EVEC_LOCUS1996</name>
</gene>
<proteinExistence type="inferred from homology"/>